<evidence type="ECO:0000256" key="6">
    <source>
        <dbReference type="ARBA" id="ARBA00022827"/>
    </source>
</evidence>
<evidence type="ECO:0000313" key="12">
    <source>
        <dbReference type="EMBL" id="OHT18781.1"/>
    </source>
</evidence>
<comment type="similarity">
    <text evidence="10">Belongs to the ApbE family.</text>
</comment>
<dbReference type="PIRSF" id="PIRSF006268">
    <property type="entry name" value="ApbE"/>
    <property type="match status" value="1"/>
</dbReference>
<sequence length="330" mass="35015">MADPHILIPRLLSPSAIATRIADGRVIALGGRTMGTSWSARIAARAALPDAGPALQALLDRIVAEMSHWEPTSDLCRFNRLPAGAWQALPADFFTVLRRAIDIAAESDGAFDPTMGRLVDLWGFGPAPASLAPPSDGDIAAALAASGYRRMAIDIHGRRACQPGGLALDFSGIAKGYAVDMLADVLRQAGHRHFLVEVGGELVGEGVMPDGQPWWVDLEAPPEAPVPPARIALHGLAVATSGDYRRFFDHDGRRYAHSLDPRTGRPVENGVAAVSVVHARCMDADAWATALTVLGIEAGMALATQKRLAARFISNEGREAFSPALAEMLD</sequence>
<reference evidence="12 13" key="1">
    <citation type="submission" date="2016-09" db="EMBL/GenBank/DDBJ databases">
        <title>Metabolic pathway, cell adaptation mechanisms and a novel monoxygenase revealed through proteogenomic-transcription analysis of a Sphingomonas haloaromaticamans strain degrading the fungicide ortho-phenylphenol.</title>
        <authorList>
            <person name="Perruchon C."/>
            <person name="Papadopoulou E.S."/>
            <person name="Rousidou C."/>
            <person name="Vasileiadis S."/>
            <person name="Tanou G."/>
            <person name="Amoutzias G."/>
            <person name="Molassiotis A."/>
            <person name="Karpouzas D.G."/>
        </authorList>
    </citation>
    <scope>NUCLEOTIDE SEQUENCE [LARGE SCALE GENOMIC DNA]</scope>
    <source>
        <strain evidence="12 13">P3</strain>
    </source>
</reference>
<dbReference type="PANTHER" id="PTHR30040:SF2">
    <property type="entry name" value="FAD:PROTEIN FMN TRANSFERASE"/>
    <property type="match status" value="1"/>
</dbReference>
<dbReference type="GO" id="GO:0016740">
    <property type="term" value="F:transferase activity"/>
    <property type="evidence" value="ECO:0007669"/>
    <property type="project" value="UniProtKB-UniRule"/>
</dbReference>
<keyword evidence="6 10" id="KW-0274">FAD</keyword>
<keyword evidence="5 10" id="KW-0479">Metal-binding</keyword>
<dbReference type="Proteomes" id="UP000179467">
    <property type="component" value="Unassembled WGS sequence"/>
</dbReference>
<keyword evidence="13" id="KW-1185">Reference proteome</keyword>
<dbReference type="RefSeq" id="WP_070932505.1">
    <property type="nucleotide sequence ID" value="NZ_MIPT01000001.1"/>
</dbReference>
<comment type="caution">
    <text evidence="12">The sequence shown here is derived from an EMBL/GenBank/DDBJ whole genome shotgun (WGS) entry which is preliminary data.</text>
</comment>
<evidence type="ECO:0000256" key="11">
    <source>
        <dbReference type="PIRSR" id="PIRSR006268-2"/>
    </source>
</evidence>
<proteinExistence type="inferred from homology"/>
<dbReference type="GO" id="GO:0046872">
    <property type="term" value="F:metal ion binding"/>
    <property type="evidence" value="ECO:0007669"/>
    <property type="project" value="UniProtKB-UniRule"/>
</dbReference>
<dbReference type="PANTHER" id="PTHR30040">
    <property type="entry name" value="THIAMINE BIOSYNTHESIS LIPOPROTEIN APBE"/>
    <property type="match status" value="1"/>
</dbReference>
<evidence type="ECO:0000256" key="8">
    <source>
        <dbReference type="ARBA" id="ARBA00031306"/>
    </source>
</evidence>
<evidence type="ECO:0000256" key="1">
    <source>
        <dbReference type="ARBA" id="ARBA00011955"/>
    </source>
</evidence>
<feature type="binding site" evidence="11">
    <location>
        <position position="289"/>
    </location>
    <ligand>
        <name>Mg(2+)</name>
        <dbReference type="ChEBI" id="CHEBI:18420"/>
    </ligand>
</feature>
<dbReference type="SUPFAM" id="SSF143631">
    <property type="entry name" value="ApbE-like"/>
    <property type="match status" value="1"/>
</dbReference>
<keyword evidence="4 10" id="KW-0808">Transferase</keyword>
<keyword evidence="3 10" id="KW-0285">Flavoprotein</keyword>
<evidence type="ECO:0000256" key="9">
    <source>
        <dbReference type="ARBA" id="ARBA00048540"/>
    </source>
</evidence>
<dbReference type="InterPro" id="IPR024932">
    <property type="entry name" value="ApbE"/>
</dbReference>
<evidence type="ECO:0000256" key="3">
    <source>
        <dbReference type="ARBA" id="ARBA00022630"/>
    </source>
</evidence>
<feature type="binding site" evidence="11">
    <location>
        <position position="285"/>
    </location>
    <ligand>
        <name>Mg(2+)</name>
        <dbReference type="ChEBI" id="CHEBI:18420"/>
    </ligand>
</feature>
<comment type="catalytic activity">
    <reaction evidence="9 10">
        <text>L-threonyl-[protein] + FAD = FMN-L-threonyl-[protein] + AMP + H(+)</text>
        <dbReference type="Rhea" id="RHEA:36847"/>
        <dbReference type="Rhea" id="RHEA-COMP:11060"/>
        <dbReference type="Rhea" id="RHEA-COMP:11061"/>
        <dbReference type="ChEBI" id="CHEBI:15378"/>
        <dbReference type="ChEBI" id="CHEBI:30013"/>
        <dbReference type="ChEBI" id="CHEBI:57692"/>
        <dbReference type="ChEBI" id="CHEBI:74257"/>
        <dbReference type="ChEBI" id="CHEBI:456215"/>
        <dbReference type="EC" id="2.7.1.180"/>
    </reaction>
</comment>
<keyword evidence="12" id="KW-0449">Lipoprotein</keyword>
<keyword evidence="7 10" id="KW-0460">Magnesium</keyword>
<organism evidence="12 13">
    <name type="scientific">Edaphosphingomonas haloaromaticamans</name>
    <dbReference type="NCBI Taxonomy" id="653954"/>
    <lineage>
        <taxon>Bacteria</taxon>
        <taxon>Pseudomonadati</taxon>
        <taxon>Pseudomonadota</taxon>
        <taxon>Alphaproteobacteria</taxon>
        <taxon>Sphingomonadales</taxon>
        <taxon>Rhizorhabdaceae</taxon>
        <taxon>Edaphosphingomonas</taxon>
    </lineage>
</organism>
<dbReference type="Gene3D" id="3.10.520.10">
    <property type="entry name" value="ApbE-like domains"/>
    <property type="match status" value="1"/>
</dbReference>
<dbReference type="AlphaFoldDB" id="A0A1S1HBH6"/>
<evidence type="ECO:0000256" key="7">
    <source>
        <dbReference type="ARBA" id="ARBA00022842"/>
    </source>
</evidence>
<dbReference type="EC" id="2.7.1.180" evidence="1 10"/>
<evidence type="ECO:0000256" key="2">
    <source>
        <dbReference type="ARBA" id="ARBA00016337"/>
    </source>
</evidence>
<evidence type="ECO:0000313" key="13">
    <source>
        <dbReference type="Proteomes" id="UP000179467"/>
    </source>
</evidence>
<feature type="binding site" evidence="11">
    <location>
        <position position="172"/>
    </location>
    <ligand>
        <name>Mg(2+)</name>
        <dbReference type="ChEBI" id="CHEBI:18420"/>
    </ligand>
</feature>
<protein>
    <recommendedName>
        <fullName evidence="2 10">FAD:protein FMN transferase</fullName>
        <ecNumber evidence="1 10">2.7.1.180</ecNumber>
    </recommendedName>
    <alternativeName>
        <fullName evidence="8 10">Flavin transferase</fullName>
    </alternativeName>
</protein>
<dbReference type="EMBL" id="MIPT01000001">
    <property type="protein sequence ID" value="OHT18781.1"/>
    <property type="molecule type" value="Genomic_DNA"/>
</dbReference>
<gene>
    <name evidence="12" type="primary">apbE</name>
    <name evidence="12" type="ORF">BHE75_00757</name>
</gene>
<accession>A0A1S1HBH6</accession>
<dbReference type="Pfam" id="PF02424">
    <property type="entry name" value="ApbE"/>
    <property type="match status" value="1"/>
</dbReference>
<evidence type="ECO:0000256" key="5">
    <source>
        <dbReference type="ARBA" id="ARBA00022723"/>
    </source>
</evidence>
<dbReference type="InterPro" id="IPR003374">
    <property type="entry name" value="ApbE-like_sf"/>
</dbReference>
<name>A0A1S1HBH6_9SPHN</name>
<comment type="cofactor">
    <cofactor evidence="11">
        <name>Mg(2+)</name>
        <dbReference type="ChEBI" id="CHEBI:18420"/>
    </cofactor>
    <cofactor evidence="11">
        <name>Mn(2+)</name>
        <dbReference type="ChEBI" id="CHEBI:29035"/>
    </cofactor>
    <text evidence="11">Magnesium. Can also use manganese.</text>
</comment>
<evidence type="ECO:0000256" key="4">
    <source>
        <dbReference type="ARBA" id="ARBA00022679"/>
    </source>
</evidence>
<evidence type="ECO:0000256" key="10">
    <source>
        <dbReference type="PIRNR" id="PIRNR006268"/>
    </source>
</evidence>
<dbReference type="OrthoDB" id="9778595at2"/>